<dbReference type="InterPro" id="IPR025944">
    <property type="entry name" value="Sigma_54_int_dom_CS"/>
</dbReference>
<evidence type="ECO:0000256" key="2">
    <source>
        <dbReference type="ARBA" id="ARBA00022840"/>
    </source>
</evidence>
<gene>
    <name evidence="8" type="ORF">HUW48_17815</name>
</gene>
<dbReference type="PROSITE" id="PS00675">
    <property type="entry name" value="SIGMA54_INTERACT_1"/>
    <property type="match status" value="1"/>
</dbReference>
<dbReference type="PANTHER" id="PTHR32071:SF117">
    <property type="entry name" value="PTS-DEPENDENT DIHYDROXYACETONE KINASE OPERON REGULATORY PROTEIN-RELATED"/>
    <property type="match status" value="1"/>
</dbReference>
<keyword evidence="5" id="KW-0010">Activator</keyword>
<feature type="domain" description="Sigma-54 factor interaction" evidence="7">
    <location>
        <begin position="732"/>
        <end position="961"/>
    </location>
</feature>
<dbReference type="InterPro" id="IPR029016">
    <property type="entry name" value="GAF-like_dom_sf"/>
</dbReference>
<dbReference type="PROSITE" id="PS00688">
    <property type="entry name" value="SIGMA54_INTERACT_3"/>
    <property type="match status" value="1"/>
</dbReference>
<accession>A0A7L7LAM5</accession>
<evidence type="ECO:0000259" key="7">
    <source>
        <dbReference type="PROSITE" id="PS50045"/>
    </source>
</evidence>
<reference evidence="8 9" key="1">
    <citation type="submission" date="2020-08" db="EMBL/GenBank/DDBJ databases">
        <title>Adhaeribacter dokdonensis sp. nov., isolated from the rhizosphere of Elymus tsukushiensis, a plant native to the Dokdo Islands, Republic of Korea.</title>
        <authorList>
            <person name="Ghim S.Y."/>
        </authorList>
    </citation>
    <scope>NUCLEOTIDE SEQUENCE [LARGE SCALE GENOMIC DNA]</scope>
    <source>
        <strain evidence="8 9">KUDC8001</strain>
    </source>
</reference>
<dbReference type="SUPFAM" id="SSF46689">
    <property type="entry name" value="Homeodomain-like"/>
    <property type="match status" value="1"/>
</dbReference>
<dbReference type="Proteomes" id="UP000514509">
    <property type="component" value="Chromosome"/>
</dbReference>
<evidence type="ECO:0000256" key="5">
    <source>
        <dbReference type="ARBA" id="ARBA00023159"/>
    </source>
</evidence>
<evidence type="ECO:0000256" key="3">
    <source>
        <dbReference type="ARBA" id="ARBA00023015"/>
    </source>
</evidence>
<dbReference type="CDD" id="cd00009">
    <property type="entry name" value="AAA"/>
    <property type="match status" value="1"/>
</dbReference>
<keyword evidence="1" id="KW-0547">Nucleotide-binding</keyword>
<organism evidence="8 9">
    <name type="scientific">Adhaeribacter radiodurans</name>
    <dbReference type="NCBI Taxonomy" id="2745197"/>
    <lineage>
        <taxon>Bacteria</taxon>
        <taxon>Pseudomonadati</taxon>
        <taxon>Bacteroidota</taxon>
        <taxon>Cytophagia</taxon>
        <taxon>Cytophagales</taxon>
        <taxon>Hymenobacteraceae</taxon>
        <taxon>Adhaeribacter</taxon>
    </lineage>
</organism>
<dbReference type="SMART" id="SM00382">
    <property type="entry name" value="AAA"/>
    <property type="match status" value="1"/>
</dbReference>
<dbReference type="Gene3D" id="3.30.450.40">
    <property type="match status" value="3"/>
</dbReference>
<dbReference type="InterPro" id="IPR027417">
    <property type="entry name" value="P-loop_NTPase"/>
</dbReference>
<sequence length="1057" mass="120249">MLNNQVLQVTNAVHKAVEAAERKNELAGRVLAALQPALEVAAIVITLIEGNYFQLFQAILPSDGKARPIEKQGDIFPISLSPYALLSCAAEYSTQIRKVNSSDLGYRDFAGTHFVQAAGLEESMLTLLRYRGQIVGHLEVFSKKSGTFSAGQFPLLEMLAQPIAAALAYTQIREGLAEKATLLSLSGDMATIRDKDDLYRVMMEKIRPLIDFNDAVVVIFEKDTYNYFFNLAPAERRANPFYDLLARKTFPFKNSPFEFFIQQDNPFFLTTEQMLQRFPGYPGFIFMQQTGLHYSVKLNLLHGGEIFGLILLHFNQASQIQPAKIPLYQAFTDQLAVAVYNILANRDILEREQERTILLSLSEAMTTIRDKDDLYRVMMEKIRPLIDFDDAVVVILREKAYSYFFNLASTERQAHPLFKKLTRQSFPIQGSPFEVLLEQEGPFPWSAQELLKSYQGNDDLTLMQQTGLQNSVNVPLVYGGQRIGLVLFHFHGKASLHPALLNLYKALTGQLAVAVSNILANEEIASREGEKSLQITLTNVLTREEAWEKKWWKVIQLLEPYLPLDYVVFRLKEGEQLKGDYTFYRTGFEEYQLLDPAHQQHLCGLSAEKYDKLPREQTLREAMILNGEDLVRWGHQYTVERLTAQHFQLQSHFRFPLLLSRDNALVFSFYSKQVDAYQAEHLAFMSRIAYSLSLTLDKLLAYEEVKKLSEQLKQEKSYLMEEVKTTYNFEQLIGTSTLLQRVFHSVANVAPTDTTVLIQGETGTGKELIARAIHHQSPRRERPLIKVNCAALPAQLIESEFFGHEKGAFTGAVERRIGKFEMANQGTIFLDEIGELALELQAKLLRVLQEKEIERIGGKSTIPVDFRVIAATNRDLAKAVLEGKFRSDLFYRLHIFPIQLPSLRERNEDIPLLATYFAQRFSKKMGRPFLGITANTLSELLAYDWPGNIRELENVMEQSVILSEQHPLEWSRPPAKRSSNIQLVTSLPNEQLLGQPDNGIKAQRESWEKAQIMQALQLAQGRIRGTEGAAERLGIKATTLEAKMKKLGIYKEHVLKS</sequence>
<dbReference type="EMBL" id="CP055153">
    <property type="protein sequence ID" value="QMU29764.1"/>
    <property type="molecule type" value="Genomic_DNA"/>
</dbReference>
<proteinExistence type="predicted"/>
<dbReference type="InterPro" id="IPR003018">
    <property type="entry name" value="GAF"/>
</dbReference>
<dbReference type="Gene3D" id="3.40.50.300">
    <property type="entry name" value="P-loop containing nucleotide triphosphate hydrolases"/>
    <property type="match status" value="1"/>
</dbReference>
<keyword evidence="4" id="KW-0238">DNA-binding</keyword>
<evidence type="ECO:0000256" key="4">
    <source>
        <dbReference type="ARBA" id="ARBA00023125"/>
    </source>
</evidence>
<dbReference type="GO" id="GO:0006355">
    <property type="term" value="P:regulation of DNA-templated transcription"/>
    <property type="evidence" value="ECO:0007669"/>
    <property type="project" value="InterPro"/>
</dbReference>
<dbReference type="RefSeq" id="WP_182412224.1">
    <property type="nucleotide sequence ID" value="NZ_CP055153.1"/>
</dbReference>
<dbReference type="Pfam" id="PF00158">
    <property type="entry name" value="Sigma54_activat"/>
    <property type="match status" value="1"/>
</dbReference>
<dbReference type="SMART" id="SM00065">
    <property type="entry name" value="GAF"/>
    <property type="match status" value="2"/>
</dbReference>
<dbReference type="AlphaFoldDB" id="A0A7L7LAM5"/>
<keyword evidence="2" id="KW-0067">ATP-binding</keyword>
<name>A0A7L7LAM5_9BACT</name>
<evidence type="ECO:0000313" key="9">
    <source>
        <dbReference type="Proteomes" id="UP000514509"/>
    </source>
</evidence>
<protein>
    <submittedName>
        <fullName evidence="8">Sigma-54-dependent Fis family transcriptional regulator</fullName>
    </submittedName>
</protein>
<dbReference type="Pfam" id="PF25601">
    <property type="entry name" value="AAA_lid_14"/>
    <property type="match status" value="1"/>
</dbReference>
<dbReference type="InterPro" id="IPR025662">
    <property type="entry name" value="Sigma_54_int_dom_ATP-bd_1"/>
</dbReference>
<dbReference type="InterPro" id="IPR058031">
    <property type="entry name" value="AAA_lid_NorR"/>
</dbReference>
<dbReference type="InterPro" id="IPR009057">
    <property type="entry name" value="Homeodomain-like_sf"/>
</dbReference>
<evidence type="ECO:0000256" key="6">
    <source>
        <dbReference type="ARBA" id="ARBA00023163"/>
    </source>
</evidence>
<dbReference type="KEGG" id="add:HUW48_17815"/>
<evidence type="ECO:0000313" key="8">
    <source>
        <dbReference type="EMBL" id="QMU29764.1"/>
    </source>
</evidence>
<dbReference type="GO" id="GO:0003677">
    <property type="term" value="F:DNA binding"/>
    <property type="evidence" value="ECO:0007669"/>
    <property type="project" value="UniProtKB-KW"/>
</dbReference>
<evidence type="ECO:0000256" key="1">
    <source>
        <dbReference type="ARBA" id="ARBA00022741"/>
    </source>
</evidence>
<dbReference type="FunFam" id="3.40.50.300:FF:000006">
    <property type="entry name" value="DNA-binding transcriptional regulator NtrC"/>
    <property type="match status" value="1"/>
</dbReference>
<dbReference type="Gene3D" id="1.10.8.60">
    <property type="match status" value="1"/>
</dbReference>
<dbReference type="PANTHER" id="PTHR32071">
    <property type="entry name" value="TRANSCRIPTIONAL REGULATORY PROTEIN"/>
    <property type="match status" value="1"/>
</dbReference>
<dbReference type="SUPFAM" id="SSF52540">
    <property type="entry name" value="P-loop containing nucleoside triphosphate hydrolases"/>
    <property type="match status" value="1"/>
</dbReference>
<keyword evidence="9" id="KW-1185">Reference proteome</keyword>
<dbReference type="InterPro" id="IPR002078">
    <property type="entry name" value="Sigma_54_int"/>
</dbReference>
<keyword evidence="3" id="KW-0805">Transcription regulation</keyword>
<dbReference type="InterPro" id="IPR003593">
    <property type="entry name" value="AAA+_ATPase"/>
</dbReference>
<dbReference type="GO" id="GO:0005524">
    <property type="term" value="F:ATP binding"/>
    <property type="evidence" value="ECO:0007669"/>
    <property type="project" value="UniProtKB-KW"/>
</dbReference>
<dbReference type="PROSITE" id="PS50045">
    <property type="entry name" value="SIGMA54_INTERACT_4"/>
    <property type="match status" value="1"/>
</dbReference>
<dbReference type="SUPFAM" id="SSF55781">
    <property type="entry name" value="GAF domain-like"/>
    <property type="match status" value="4"/>
</dbReference>
<dbReference type="Gene3D" id="1.10.10.60">
    <property type="entry name" value="Homeodomain-like"/>
    <property type="match status" value="1"/>
</dbReference>
<keyword evidence="6" id="KW-0804">Transcription</keyword>